<comment type="subcellular location">
    <subcellularLocation>
        <location evidence="1">Cytoplasm</location>
        <location evidence="1">Cytoskeleton</location>
        <location evidence="1">Microtubule organizing center</location>
        <location evidence="1">Centrosome</location>
        <location evidence="1">Centriole</location>
    </subcellularLocation>
</comment>
<dbReference type="PANTHER" id="PTHR46436">
    <property type="entry name" value="CENTROSOMAL PROTEIN OF 76 KDA"/>
    <property type="match status" value="1"/>
</dbReference>
<feature type="domain" description="Centrosomal protein of 76 kDa C-terminal" evidence="8">
    <location>
        <begin position="533"/>
        <end position="669"/>
    </location>
</feature>
<dbReference type="GO" id="GO:0046599">
    <property type="term" value="P:regulation of centriole replication"/>
    <property type="evidence" value="ECO:0007669"/>
    <property type="project" value="TreeGrafter"/>
</dbReference>
<evidence type="ECO:0000259" key="10">
    <source>
        <dbReference type="Pfam" id="PF24656"/>
    </source>
</evidence>
<sequence length="672" mass="76306">MALPPEKISELKQIIHNQLSQGDVQRRIREMLAESMQEEFEGSKNPMGEQEMFNRHVLSFSPFWEWGQLPLLKQRGVVDNILQQIQFEGSTSKPATHMRGEHMLENIADRKTNIDPTRRYLYLYIKSGKAFLEHIDDDSGTPGQVTSYFTFHILFRGQRFKSRPVACACEPDIDEGFLLELHKDGAGEAGKMADPTTMLSICDPIHIVLVKTDGLGETTLVSSHFLEWRPVLTNSSSRLATALELKGTGSENNVAAGVIDIQVELFPKTKQSLSKDVITAQIQLERSRHAEQERLFLVYAKQWWKEYLLIREVHKERLVKIFAQDENGNNRPVCSFVKPLRAGRLLHSAREAARFVSLIHQERTPTLGGGARTEQWTTMHAFLARNKGDCEDHAVLLCSLLLGFGLDAYVCVGTQKKSAPHAWVMTVSIDGLVTFWESLNGHRYIHEPLDPYALPMDKRHRPKYPYKTVGCVFNHQSFYANNQPTDNIEVCQFNLRDDARWKSMSHDAIMSVCGSGASPVWPQFPPLSASTIDPALASNDLEQQLRVLVMEHRRDMGLTTVWDDQLSYLLSPSLAAYEIERTIGLTPGNEEFSDSINQAVPDGHTFKGYPAQFTHRNARKIFATCLRHKDCEPIIHCRGDHVRMAVRVLVRPYPESTCATWIMFACKYKCIV</sequence>
<accession>A0A9D4EEI6</accession>
<evidence type="ECO:0000259" key="8">
    <source>
        <dbReference type="Pfam" id="PF24652"/>
    </source>
</evidence>
<keyword evidence="4" id="KW-0963">Cytoplasm</keyword>
<feature type="domain" description="CEP76/DRC7 peptidase-like" evidence="10">
    <location>
        <begin position="374"/>
        <end position="504"/>
    </location>
</feature>
<dbReference type="InterPro" id="IPR056289">
    <property type="entry name" value="CEP76_N"/>
</dbReference>
<dbReference type="InterPro" id="IPR038765">
    <property type="entry name" value="Papain-like_cys_pep_sf"/>
</dbReference>
<evidence type="ECO:0000256" key="1">
    <source>
        <dbReference type="ARBA" id="ARBA00004114"/>
    </source>
</evidence>
<evidence type="ECO:0000256" key="4">
    <source>
        <dbReference type="ARBA" id="ARBA00022490"/>
    </source>
</evidence>
<dbReference type="GO" id="GO:0005814">
    <property type="term" value="C:centriole"/>
    <property type="evidence" value="ECO:0007669"/>
    <property type="project" value="UniProtKB-SubCell"/>
</dbReference>
<name>A0A9D4EEI6_DREPO</name>
<dbReference type="EMBL" id="JAIWYP010000009">
    <property type="protein sequence ID" value="KAH3777146.1"/>
    <property type="molecule type" value="Genomic_DNA"/>
</dbReference>
<comment type="caution">
    <text evidence="11">The sequence shown here is derived from an EMBL/GenBank/DDBJ whole genome shotgun (WGS) entry which is preliminary data.</text>
</comment>
<dbReference type="InterPro" id="IPR056290">
    <property type="entry name" value="CEPT76/DRC7_peptidase-like_dom"/>
</dbReference>
<evidence type="ECO:0000256" key="6">
    <source>
        <dbReference type="ARBA" id="ARBA00024729"/>
    </source>
</evidence>
<proteinExistence type="inferred from homology"/>
<evidence type="ECO:0000256" key="2">
    <source>
        <dbReference type="ARBA" id="ARBA00005400"/>
    </source>
</evidence>
<keyword evidence="12" id="KW-1185">Reference proteome</keyword>
<dbReference type="Pfam" id="PF24652">
    <property type="entry name" value="CEP76_C"/>
    <property type="match status" value="1"/>
</dbReference>
<evidence type="ECO:0000259" key="7">
    <source>
        <dbReference type="Pfam" id="PF15627"/>
    </source>
</evidence>
<gene>
    <name evidence="11" type="ORF">DPMN_178583</name>
</gene>
<reference evidence="11" key="1">
    <citation type="journal article" date="2019" name="bioRxiv">
        <title>The Genome of the Zebra Mussel, Dreissena polymorpha: A Resource for Invasive Species Research.</title>
        <authorList>
            <person name="McCartney M.A."/>
            <person name="Auch B."/>
            <person name="Kono T."/>
            <person name="Mallez S."/>
            <person name="Zhang Y."/>
            <person name="Obille A."/>
            <person name="Becker A."/>
            <person name="Abrahante J.E."/>
            <person name="Garbe J."/>
            <person name="Badalamenti J.P."/>
            <person name="Herman A."/>
            <person name="Mangelson H."/>
            <person name="Liachko I."/>
            <person name="Sullivan S."/>
            <person name="Sone E.D."/>
            <person name="Koren S."/>
            <person name="Silverstein K.A.T."/>
            <person name="Beckman K.B."/>
            <person name="Gohl D.M."/>
        </authorList>
    </citation>
    <scope>NUCLEOTIDE SEQUENCE</scope>
    <source>
        <strain evidence="11">Duluth1</strain>
        <tissue evidence="11">Whole animal</tissue>
    </source>
</reference>
<evidence type="ECO:0000259" key="9">
    <source>
        <dbReference type="Pfam" id="PF24654"/>
    </source>
</evidence>
<evidence type="ECO:0000256" key="3">
    <source>
        <dbReference type="ARBA" id="ARBA00015706"/>
    </source>
</evidence>
<dbReference type="PANTHER" id="PTHR46436:SF1">
    <property type="entry name" value="CENTROSOMAL PROTEIN OF 76 KDA"/>
    <property type="match status" value="1"/>
</dbReference>
<dbReference type="InterPro" id="IPR052299">
    <property type="entry name" value="CEP76"/>
</dbReference>
<organism evidence="11 12">
    <name type="scientific">Dreissena polymorpha</name>
    <name type="common">Zebra mussel</name>
    <name type="synonym">Mytilus polymorpha</name>
    <dbReference type="NCBI Taxonomy" id="45954"/>
    <lineage>
        <taxon>Eukaryota</taxon>
        <taxon>Metazoa</taxon>
        <taxon>Spiralia</taxon>
        <taxon>Lophotrochozoa</taxon>
        <taxon>Mollusca</taxon>
        <taxon>Bivalvia</taxon>
        <taxon>Autobranchia</taxon>
        <taxon>Heteroconchia</taxon>
        <taxon>Euheterodonta</taxon>
        <taxon>Imparidentia</taxon>
        <taxon>Neoheterodontei</taxon>
        <taxon>Myida</taxon>
        <taxon>Dreissenoidea</taxon>
        <taxon>Dreissenidae</taxon>
        <taxon>Dreissena</taxon>
    </lineage>
</organism>
<evidence type="ECO:0000313" key="12">
    <source>
        <dbReference type="Proteomes" id="UP000828390"/>
    </source>
</evidence>
<feature type="domain" description="CEP76 C2" evidence="7">
    <location>
        <begin position="113"/>
        <end position="270"/>
    </location>
</feature>
<reference evidence="11" key="2">
    <citation type="submission" date="2020-11" db="EMBL/GenBank/DDBJ databases">
        <authorList>
            <person name="McCartney M.A."/>
            <person name="Auch B."/>
            <person name="Kono T."/>
            <person name="Mallez S."/>
            <person name="Becker A."/>
            <person name="Gohl D.M."/>
            <person name="Silverstein K.A.T."/>
            <person name="Koren S."/>
            <person name="Bechman K.B."/>
            <person name="Herman A."/>
            <person name="Abrahante J.E."/>
            <person name="Garbe J."/>
        </authorList>
    </citation>
    <scope>NUCLEOTIDE SEQUENCE</scope>
    <source>
        <strain evidence="11">Duluth1</strain>
        <tissue evidence="11">Whole animal</tissue>
    </source>
</reference>
<dbReference type="SUPFAM" id="SSF54001">
    <property type="entry name" value="Cysteine proteinases"/>
    <property type="match status" value="1"/>
</dbReference>
<dbReference type="Gene3D" id="3.10.620.30">
    <property type="match status" value="1"/>
</dbReference>
<comment type="function">
    <text evidence="6">Centrosomal protein involved in regulation of centriole duplication. Required to limit centriole duplication to once per cell cycle by preventing centriole reduplication.</text>
</comment>
<keyword evidence="5" id="KW-0206">Cytoskeleton</keyword>
<dbReference type="AlphaFoldDB" id="A0A9D4EEI6"/>
<protein>
    <recommendedName>
        <fullName evidence="3">Centrosomal protein of 76 kDa</fullName>
    </recommendedName>
</protein>
<comment type="similarity">
    <text evidence="2">Belongs to the CEP76 family.</text>
</comment>
<dbReference type="Pfam" id="PF15627">
    <property type="entry name" value="CEP76-C2"/>
    <property type="match status" value="1"/>
</dbReference>
<dbReference type="Pfam" id="PF24654">
    <property type="entry name" value="CEP76_N"/>
    <property type="match status" value="1"/>
</dbReference>
<evidence type="ECO:0000313" key="11">
    <source>
        <dbReference type="EMBL" id="KAH3777146.1"/>
    </source>
</evidence>
<dbReference type="InterPro" id="IPR028926">
    <property type="entry name" value="CEP76-C2"/>
</dbReference>
<dbReference type="Proteomes" id="UP000828390">
    <property type="component" value="Unassembled WGS sequence"/>
</dbReference>
<evidence type="ECO:0000256" key="5">
    <source>
        <dbReference type="ARBA" id="ARBA00023212"/>
    </source>
</evidence>
<feature type="domain" description="CEP76 N-terminal" evidence="9">
    <location>
        <begin position="10"/>
        <end position="53"/>
    </location>
</feature>
<dbReference type="Pfam" id="PF24656">
    <property type="entry name" value="CEPT76_peptidase"/>
    <property type="match status" value="1"/>
</dbReference>
<dbReference type="InterPro" id="IPR056288">
    <property type="entry name" value="CEP76_C"/>
</dbReference>